<keyword evidence="6" id="KW-0175">Coiled coil</keyword>
<feature type="signal peptide" evidence="7">
    <location>
        <begin position="1"/>
        <end position="31"/>
    </location>
</feature>
<dbReference type="PANTHER" id="PTHR34478:SF2">
    <property type="entry name" value="MEMBRANE PROTEIN"/>
    <property type="match status" value="1"/>
</dbReference>
<keyword evidence="7" id="KW-0732">Signal</keyword>
<dbReference type="Proteomes" id="UP001218579">
    <property type="component" value="Unassembled WGS sequence"/>
</dbReference>
<keyword evidence="4" id="KW-1133">Transmembrane helix</keyword>
<dbReference type="InterPro" id="IPR023353">
    <property type="entry name" value="LemA-like_dom_sf"/>
</dbReference>
<evidence type="ECO:0000256" key="4">
    <source>
        <dbReference type="ARBA" id="ARBA00022989"/>
    </source>
</evidence>
<dbReference type="EMBL" id="JAQQKV010000004">
    <property type="protein sequence ID" value="MDC7677611.1"/>
    <property type="molecule type" value="Genomic_DNA"/>
</dbReference>
<evidence type="ECO:0000256" key="5">
    <source>
        <dbReference type="ARBA" id="ARBA00023136"/>
    </source>
</evidence>
<dbReference type="SUPFAM" id="SSF140478">
    <property type="entry name" value="LemA-like"/>
    <property type="match status" value="1"/>
</dbReference>
<feature type="chain" id="PRO_5046941086" evidence="7">
    <location>
        <begin position="32"/>
        <end position="225"/>
    </location>
</feature>
<comment type="subcellular location">
    <subcellularLocation>
        <location evidence="1">Membrane</location>
        <topology evidence="1">Single-pass membrane protein</topology>
    </subcellularLocation>
</comment>
<comment type="similarity">
    <text evidence="2">Belongs to the LemA family.</text>
</comment>
<evidence type="ECO:0000313" key="9">
    <source>
        <dbReference type="Proteomes" id="UP001218579"/>
    </source>
</evidence>
<evidence type="ECO:0000256" key="6">
    <source>
        <dbReference type="SAM" id="Coils"/>
    </source>
</evidence>
<keyword evidence="9" id="KW-1185">Reference proteome</keyword>
<dbReference type="PROSITE" id="PS51257">
    <property type="entry name" value="PROKAR_LIPOPROTEIN"/>
    <property type="match status" value="1"/>
</dbReference>
<evidence type="ECO:0000256" key="2">
    <source>
        <dbReference type="ARBA" id="ARBA00008854"/>
    </source>
</evidence>
<protein>
    <submittedName>
        <fullName evidence="8">LemA family protein</fullName>
    </submittedName>
</protein>
<evidence type="ECO:0000256" key="3">
    <source>
        <dbReference type="ARBA" id="ARBA00022692"/>
    </source>
</evidence>
<reference evidence="8 9" key="1">
    <citation type="submission" date="2023-01" db="EMBL/GenBank/DDBJ databases">
        <title>Novel species of the genus Asticcacaulis isolated from rivers.</title>
        <authorList>
            <person name="Lu H."/>
        </authorList>
    </citation>
    <scope>NUCLEOTIDE SEQUENCE [LARGE SCALE GENOMIC DNA]</scope>
    <source>
        <strain evidence="8 9">LKC15W</strain>
    </source>
</reference>
<sequence length="225" mass="24200">MQFAAKLGQSKLGKRIAAFAALAAAAVTLSACGFNTIPTKQEATKAKWADVQSQYQRRADLIPNLVSTVQGAAIQERTTLTEVVEARAKATSVNVDASTITDPAKFQQFQQAQDGLSSALGRLMVVVERYPDLKSNQNFLALQSQLEGTENRINIARNDYNESARDFNTSLRTFPTIVWAKTVYGGEKPFEYFQASAGAQNAPTVNFDGLKPAEPAPAAAPAAAQ</sequence>
<dbReference type="Pfam" id="PF04011">
    <property type="entry name" value="LemA"/>
    <property type="match status" value="1"/>
</dbReference>
<comment type="caution">
    <text evidence="8">The sequence shown here is derived from an EMBL/GenBank/DDBJ whole genome shotgun (WGS) entry which is preliminary data.</text>
</comment>
<dbReference type="RefSeq" id="WP_272745933.1">
    <property type="nucleotide sequence ID" value="NZ_JAQQKV010000004.1"/>
</dbReference>
<gene>
    <name evidence="8" type="ORF">PQU98_15820</name>
</gene>
<name>A0ABT5HMY8_9CAUL</name>
<dbReference type="InterPro" id="IPR007156">
    <property type="entry name" value="MamQ_LemA"/>
</dbReference>
<feature type="coiled-coil region" evidence="6">
    <location>
        <begin position="139"/>
        <end position="166"/>
    </location>
</feature>
<keyword evidence="3" id="KW-0812">Transmembrane</keyword>
<keyword evidence="5" id="KW-0472">Membrane</keyword>
<organism evidence="8 9">
    <name type="scientific">Asticcacaulis machinosus</name>
    <dbReference type="NCBI Taxonomy" id="2984211"/>
    <lineage>
        <taxon>Bacteria</taxon>
        <taxon>Pseudomonadati</taxon>
        <taxon>Pseudomonadota</taxon>
        <taxon>Alphaproteobacteria</taxon>
        <taxon>Caulobacterales</taxon>
        <taxon>Caulobacteraceae</taxon>
        <taxon>Asticcacaulis</taxon>
    </lineage>
</organism>
<evidence type="ECO:0000313" key="8">
    <source>
        <dbReference type="EMBL" id="MDC7677611.1"/>
    </source>
</evidence>
<dbReference type="PANTHER" id="PTHR34478">
    <property type="entry name" value="PROTEIN LEMA"/>
    <property type="match status" value="1"/>
</dbReference>
<evidence type="ECO:0000256" key="7">
    <source>
        <dbReference type="SAM" id="SignalP"/>
    </source>
</evidence>
<dbReference type="Gene3D" id="1.20.1440.20">
    <property type="entry name" value="LemA-like domain"/>
    <property type="match status" value="1"/>
</dbReference>
<proteinExistence type="inferred from homology"/>
<accession>A0ABT5HMY8</accession>
<evidence type="ECO:0000256" key="1">
    <source>
        <dbReference type="ARBA" id="ARBA00004167"/>
    </source>
</evidence>